<dbReference type="RefSeq" id="WP_077688841.1">
    <property type="nucleotide sequence ID" value="NZ_MCOK01000001.1"/>
</dbReference>
<dbReference type="GO" id="GO:0006355">
    <property type="term" value="P:regulation of DNA-templated transcription"/>
    <property type="evidence" value="ECO:0007669"/>
    <property type="project" value="InterPro"/>
</dbReference>
<dbReference type="Pfam" id="PF13614">
    <property type="entry name" value="AAA_31"/>
    <property type="match status" value="1"/>
</dbReference>
<dbReference type="OrthoDB" id="4141202at2"/>
<dbReference type="PANTHER" id="PTHR13696:SF99">
    <property type="entry name" value="COBYRINIC ACID AC-DIAMIDE SYNTHASE"/>
    <property type="match status" value="1"/>
</dbReference>
<dbReference type="Proteomes" id="UP000189004">
    <property type="component" value="Unassembled WGS sequence"/>
</dbReference>
<evidence type="ECO:0000313" key="3">
    <source>
        <dbReference type="Proteomes" id="UP000189004"/>
    </source>
</evidence>
<gene>
    <name evidence="2" type="ORF">NOSIN_00490</name>
</gene>
<accession>A0A1V3BW72</accession>
<comment type="caution">
    <text evidence="2">The sequence shown here is derived from an EMBL/GenBank/DDBJ whole genome shotgun (WGS) entry which is preliminary data.</text>
</comment>
<dbReference type="InterPro" id="IPR050678">
    <property type="entry name" value="DNA_Partitioning_ATPase"/>
</dbReference>
<dbReference type="InterPro" id="IPR013321">
    <property type="entry name" value="Arc_rbn_hlx_hlx"/>
</dbReference>
<sequence>MASPTSGEREKVTSKLPGQLRARVKIRAAEHQFDMQDVVTQALQAWQQAGSQAVVDTSGAPPFSTWLPLGVYDTFKAHCADRKVSYIQGLAQALELWLADHPSPQEEHVATPHPRRRIMANQKGGVGKTALTAGVGQAYAEGTEHDGPARRVLMVDFDPQGHLTTQLGVDNLALDSDSLVKHMTGEAKGDLADLIVPIEDERFGDRLYLLPACADGFVLDVKLSTIRAREAALERALEPVEEGFDVIVVDCPPSLGLSMDSAIYYGRRRDEEKTGASGVVIPVQAEDSSADAFTLLTGQIEDLRQDMRLEIDYLGLVVNMYDSRRGFIATSSLQAWEDIGDPAVVAVVPDRKEQREAVRSKQGLLVYDPKCDQAAAMRQIARTLS</sequence>
<feature type="domain" description="AAA" evidence="1">
    <location>
        <begin position="119"/>
        <end position="309"/>
    </location>
</feature>
<dbReference type="EMBL" id="MCOK01000001">
    <property type="protein sequence ID" value="OOC52499.1"/>
    <property type="molecule type" value="Genomic_DNA"/>
</dbReference>
<dbReference type="SUPFAM" id="SSF52540">
    <property type="entry name" value="P-loop containing nucleoside triphosphate hydrolases"/>
    <property type="match status" value="1"/>
</dbReference>
<dbReference type="CDD" id="cd02042">
    <property type="entry name" value="ParAB_family"/>
    <property type="match status" value="1"/>
</dbReference>
<name>A0A1V3BW72_9ACTN</name>
<dbReference type="InterPro" id="IPR025669">
    <property type="entry name" value="AAA_dom"/>
</dbReference>
<dbReference type="InterPro" id="IPR027417">
    <property type="entry name" value="P-loop_NTPase"/>
</dbReference>
<dbReference type="PANTHER" id="PTHR13696">
    <property type="entry name" value="P-LOOP CONTAINING NUCLEOSIDE TRIPHOSPHATE HYDROLASE"/>
    <property type="match status" value="1"/>
</dbReference>
<organism evidence="2 3">
    <name type="scientific">Nocardiopsis sinuspersici</name>
    <dbReference type="NCBI Taxonomy" id="501010"/>
    <lineage>
        <taxon>Bacteria</taxon>
        <taxon>Bacillati</taxon>
        <taxon>Actinomycetota</taxon>
        <taxon>Actinomycetes</taxon>
        <taxon>Streptosporangiales</taxon>
        <taxon>Nocardiopsidaceae</taxon>
        <taxon>Nocardiopsis</taxon>
    </lineage>
</organism>
<dbReference type="GO" id="GO:0016740">
    <property type="term" value="F:transferase activity"/>
    <property type="evidence" value="ECO:0007669"/>
    <property type="project" value="UniProtKB-KW"/>
</dbReference>
<evidence type="ECO:0000313" key="2">
    <source>
        <dbReference type="EMBL" id="OOC52499.1"/>
    </source>
</evidence>
<proteinExistence type="predicted"/>
<protein>
    <submittedName>
        <fullName evidence="2">Phosphopantetheine--protein transferase</fullName>
    </submittedName>
</protein>
<dbReference type="STRING" id="501010.NOSIN_00490"/>
<reference evidence="3" key="1">
    <citation type="submission" date="2016-08" db="EMBL/GenBank/DDBJ databases">
        <authorList>
            <person name="Tokovenko B."/>
            <person name="Kalinowski J."/>
        </authorList>
    </citation>
    <scope>NUCLEOTIDE SEQUENCE [LARGE SCALE GENOMIC DNA]</scope>
    <source>
        <strain evidence="3">UTMC102</strain>
    </source>
</reference>
<keyword evidence="2" id="KW-0808">Transferase</keyword>
<dbReference type="AlphaFoldDB" id="A0A1V3BW72"/>
<dbReference type="Gene3D" id="3.40.50.300">
    <property type="entry name" value="P-loop containing nucleotide triphosphate hydrolases"/>
    <property type="match status" value="1"/>
</dbReference>
<evidence type="ECO:0000259" key="1">
    <source>
        <dbReference type="Pfam" id="PF13614"/>
    </source>
</evidence>
<dbReference type="Gene3D" id="1.10.1220.10">
    <property type="entry name" value="Met repressor-like"/>
    <property type="match status" value="1"/>
</dbReference>
<keyword evidence="3" id="KW-1185">Reference proteome</keyword>